<sequence>MTTEAPIVFDLIEQRQILERASVEPELDEEQAVETDSLLGVSKRKIPRRLILLFAILVLFYFSVLCTVPVSIDLNYRYVCSHYDIAQEMCSRDELANKVVANFTGVNTSLSGAFSLFVASMISIMSDIKGRKPMFVAAMTMNCLAVATSWKIYFHTSTEHSYWILLLPTIIDGLGGGGVAILQLLTVPYISDMVPEAKNRTRLMAMSTGSLLVAVALGPASASWIVPRFGQETLYIGAIAGTGLSAALAFVFLRESLSPYHKRRNSESGPRFKKTARSITFKSISDPIVRRNARLLGICTLLVVEYNHAFTSILILFPKLRFGWTAVEAGYLLSSMFSIRAFWFVLGFPFLYKLLSRRYTLHSDRVDVVDKLLMSAALTIGSLATLAMGLSKTPKQYFLSGIFDSCTALGTPIFLSALVKHVPSTEVGSFMAAFNVCISALSTFAPSLFMKLYSVTLEWKPELSFELLSGTFALLLLLVMSMRPAR</sequence>
<evidence type="ECO:0000313" key="6">
    <source>
        <dbReference type="EMBL" id="GMM52556.1"/>
    </source>
</evidence>
<feature type="transmembrane region" description="Helical" evidence="5">
    <location>
        <begin position="203"/>
        <end position="227"/>
    </location>
</feature>
<evidence type="ECO:0000256" key="4">
    <source>
        <dbReference type="ARBA" id="ARBA00023136"/>
    </source>
</evidence>
<evidence type="ECO:0000313" key="7">
    <source>
        <dbReference type="Proteomes" id="UP001362899"/>
    </source>
</evidence>
<keyword evidence="2 5" id="KW-0812">Transmembrane</keyword>
<feature type="transmembrane region" description="Helical" evidence="5">
    <location>
        <begin position="372"/>
        <end position="391"/>
    </location>
</feature>
<dbReference type="Gene3D" id="1.20.1250.20">
    <property type="entry name" value="MFS general substrate transporter like domains"/>
    <property type="match status" value="1"/>
</dbReference>
<dbReference type="AlphaFoldDB" id="A0AAV5RPF2"/>
<dbReference type="PANTHER" id="PTHR23507">
    <property type="entry name" value="ZGC:174356"/>
    <property type="match status" value="1"/>
</dbReference>
<feature type="transmembrane region" description="Helical" evidence="5">
    <location>
        <begin position="99"/>
        <end position="122"/>
    </location>
</feature>
<evidence type="ECO:0000256" key="5">
    <source>
        <dbReference type="SAM" id="Phobius"/>
    </source>
</evidence>
<feature type="transmembrane region" description="Helical" evidence="5">
    <location>
        <begin position="397"/>
        <end position="418"/>
    </location>
</feature>
<gene>
    <name evidence="6" type="ORF">DASB73_035190</name>
</gene>
<feature type="transmembrane region" description="Helical" evidence="5">
    <location>
        <begin position="430"/>
        <end position="453"/>
    </location>
</feature>
<feature type="transmembrane region" description="Helical" evidence="5">
    <location>
        <begin position="329"/>
        <end position="352"/>
    </location>
</feature>
<dbReference type="Proteomes" id="UP001362899">
    <property type="component" value="Unassembled WGS sequence"/>
</dbReference>
<reference evidence="6 7" key="1">
    <citation type="journal article" date="2023" name="Elife">
        <title>Identification of key yeast species and microbe-microbe interactions impacting larval growth of Drosophila in the wild.</title>
        <authorList>
            <person name="Mure A."/>
            <person name="Sugiura Y."/>
            <person name="Maeda R."/>
            <person name="Honda K."/>
            <person name="Sakurai N."/>
            <person name="Takahashi Y."/>
            <person name="Watada M."/>
            <person name="Katoh T."/>
            <person name="Gotoh A."/>
            <person name="Gotoh Y."/>
            <person name="Taniguchi I."/>
            <person name="Nakamura K."/>
            <person name="Hayashi T."/>
            <person name="Katayama T."/>
            <person name="Uemura T."/>
            <person name="Hattori Y."/>
        </authorList>
    </citation>
    <scope>NUCLEOTIDE SEQUENCE [LARGE SCALE GENOMIC DNA]</scope>
    <source>
        <strain evidence="6 7">SB-73</strain>
    </source>
</reference>
<proteinExistence type="predicted"/>
<dbReference type="EMBL" id="BTGC01000008">
    <property type="protein sequence ID" value="GMM52556.1"/>
    <property type="molecule type" value="Genomic_DNA"/>
</dbReference>
<dbReference type="Pfam" id="PF07690">
    <property type="entry name" value="MFS_1"/>
    <property type="match status" value="1"/>
</dbReference>
<keyword evidence="3 5" id="KW-1133">Transmembrane helix</keyword>
<name>A0AAV5RPF2_STABA</name>
<organism evidence="6 7">
    <name type="scientific">Starmerella bacillaris</name>
    <name type="common">Yeast</name>
    <name type="synonym">Candida zemplinina</name>
    <dbReference type="NCBI Taxonomy" id="1247836"/>
    <lineage>
        <taxon>Eukaryota</taxon>
        <taxon>Fungi</taxon>
        <taxon>Dikarya</taxon>
        <taxon>Ascomycota</taxon>
        <taxon>Saccharomycotina</taxon>
        <taxon>Dipodascomycetes</taxon>
        <taxon>Dipodascales</taxon>
        <taxon>Trichomonascaceae</taxon>
        <taxon>Starmerella</taxon>
    </lineage>
</organism>
<evidence type="ECO:0000256" key="2">
    <source>
        <dbReference type="ARBA" id="ARBA00022692"/>
    </source>
</evidence>
<keyword evidence="4 5" id="KW-0472">Membrane</keyword>
<comment type="caution">
    <text evidence="6">The sequence shown here is derived from an EMBL/GenBank/DDBJ whole genome shotgun (WGS) entry which is preliminary data.</text>
</comment>
<dbReference type="InterPro" id="IPR036259">
    <property type="entry name" value="MFS_trans_sf"/>
</dbReference>
<evidence type="ECO:0000256" key="3">
    <source>
        <dbReference type="ARBA" id="ARBA00022989"/>
    </source>
</evidence>
<feature type="transmembrane region" description="Helical" evidence="5">
    <location>
        <begin position="160"/>
        <end position="182"/>
    </location>
</feature>
<feature type="transmembrane region" description="Helical" evidence="5">
    <location>
        <begin position="465"/>
        <end position="482"/>
    </location>
</feature>
<dbReference type="GO" id="GO:0016020">
    <property type="term" value="C:membrane"/>
    <property type="evidence" value="ECO:0007669"/>
    <property type="project" value="UniProtKB-SubCell"/>
</dbReference>
<feature type="transmembrane region" description="Helical" evidence="5">
    <location>
        <begin position="295"/>
        <end position="317"/>
    </location>
</feature>
<dbReference type="SUPFAM" id="SSF103473">
    <property type="entry name" value="MFS general substrate transporter"/>
    <property type="match status" value="1"/>
</dbReference>
<dbReference type="GO" id="GO:0022857">
    <property type="term" value="F:transmembrane transporter activity"/>
    <property type="evidence" value="ECO:0007669"/>
    <property type="project" value="InterPro"/>
</dbReference>
<evidence type="ECO:0008006" key="8">
    <source>
        <dbReference type="Google" id="ProtNLM"/>
    </source>
</evidence>
<keyword evidence="7" id="KW-1185">Reference proteome</keyword>
<feature type="transmembrane region" description="Helical" evidence="5">
    <location>
        <begin position="233"/>
        <end position="253"/>
    </location>
</feature>
<feature type="transmembrane region" description="Helical" evidence="5">
    <location>
        <begin position="134"/>
        <end position="154"/>
    </location>
</feature>
<comment type="subcellular location">
    <subcellularLocation>
        <location evidence="1">Membrane</location>
        <topology evidence="1">Multi-pass membrane protein</topology>
    </subcellularLocation>
</comment>
<dbReference type="InterPro" id="IPR011701">
    <property type="entry name" value="MFS"/>
</dbReference>
<evidence type="ECO:0000256" key="1">
    <source>
        <dbReference type="ARBA" id="ARBA00004141"/>
    </source>
</evidence>
<protein>
    <recommendedName>
        <fullName evidence="8">MFS general substrate transporter</fullName>
    </recommendedName>
</protein>
<feature type="transmembrane region" description="Helical" evidence="5">
    <location>
        <begin position="50"/>
        <end position="72"/>
    </location>
</feature>
<accession>A0AAV5RPF2</accession>
<dbReference type="PANTHER" id="PTHR23507:SF1">
    <property type="entry name" value="FI18259P1-RELATED"/>
    <property type="match status" value="1"/>
</dbReference>